<dbReference type="Proteomes" id="UP000237819">
    <property type="component" value="Unassembled WGS sequence"/>
</dbReference>
<evidence type="ECO:0000256" key="2">
    <source>
        <dbReference type="SAM" id="SignalP"/>
    </source>
</evidence>
<keyword evidence="2" id="KW-0732">Signal</keyword>
<organism evidence="3 4">
    <name type="scientific">Blastopirellula marina</name>
    <dbReference type="NCBI Taxonomy" id="124"/>
    <lineage>
        <taxon>Bacteria</taxon>
        <taxon>Pseudomonadati</taxon>
        <taxon>Planctomycetota</taxon>
        <taxon>Planctomycetia</taxon>
        <taxon>Pirellulales</taxon>
        <taxon>Pirellulaceae</taxon>
        <taxon>Blastopirellula</taxon>
    </lineage>
</organism>
<feature type="chain" id="PRO_5015447816" description="Carboxypeptidase regulatory-like domain-containing protein" evidence="2">
    <location>
        <begin position="20"/>
        <end position="125"/>
    </location>
</feature>
<sequence>MALPCIALCFGCGANSGLANVSGTVTADGKPVTGGTITYIPSAEGKPGSGEVQADGTFTITTYKDGDGAVVGEGTISYTAPSVEIPEDLQPGQPLPSSPYSGLKPSDPKVSIQSGKNTLTVELVK</sequence>
<evidence type="ECO:0000313" key="3">
    <source>
        <dbReference type="EMBL" id="PQO45840.1"/>
    </source>
</evidence>
<dbReference type="EMBL" id="PUHZ01000012">
    <property type="protein sequence ID" value="PQO45840.1"/>
    <property type="molecule type" value="Genomic_DNA"/>
</dbReference>
<feature type="compositionally biased region" description="Polar residues" evidence="1">
    <location>
        <begin position="111"/>
        <end position="125"/>
    </location>
</feature>
<feature type="region of interest" description="Disordered" evidence="1">
    <location>
        <begin position="84"/>
        <end position="125"/>
    </location>
</feature>
<evidence type="ECO:0000313" key="4">
    <source>
        <dbReference type="Proteomes" id="UP000237819"/>
    </source>
</evidence>
<name>A0A2S8GN39_9BACT</name>
<proteinExistence type="predicted"/>
<evidence type="ECO:0008006" key="5">
    <source>
        <dbReference type="Google" id="ProtNLM"/>
    </source>
</evidence>
<gene>
    <name evidence="3" type="ORF">C5Y93_11320</name>
</gene>
<feature type="signal peptide" evidence="2">
    <location>
        <begin position="1"/>
        <end position="19"/>
    </location>
</feature>
<evidence type="ECO:0000256" key="1">
    <source>
        <dbReference type="SAM" id="MobiDB-lite"/>
    </source>
</evidence>
<dbReference type="AlphaFoldDB" id="A0A2S8GN39"/>
<reference evidence="3 4" key="1">
    <citation type="submission" date="2018-02" db="EMBL/GenBank/DDBJ databases">
        <title>Comparative genomes isolates from brazilian mangrove.</title>
        <authorList>
            <person name="Araujo J.E."/>
            <person name="Taketani R.G."/>
            <person name="Silva M.C.P."/>
            <person name="Loureco M.V."/>
            <person name="Andreote F.D."/>
        </authorList>
    </citation>
    <scope>NUCLEOTIDE SEQUENCE [LARGE SCALE GENOMIC DNA]</scope>
    <source>
        <strain evidence="3 4">Nap-Phe MGV</strain>
    </source>
</reference>
<accession>A0A2S8GN39</accession>
<comment type="caution">
    <text evidence="3">The sequence shown here is derived from an EMBL/GenBank/DDBJ whole genome shotgun (WGS) entry which is preliminary data.</text>
</comment>
<protein>
    <recommendedName>
        <fullName evidence="5">Carboxypeptidase regulatory-like domain-containing protein</fullName>
    </recommendedName>
</protein>